<accession>A0A9N9D3C5</accession>
<dbReference type="AlphaFoldDB" id="A0A9N9D3C5"/>
<evidence type="ECO:0000313" key="4">
    <source>
        <dbReference type="EMBL" id="CAG8620925.1"/>
    </source>
</evidence>
<dbReference type="PROSITE" id="PS50919">
    <property type="entry name" value="MIR"/>
    <property type="match status" value="1"/>
</dbReference>
<dbReference type="CDD" id="cd23263">
    <property type="entry name" value="beta-trefoil_MIR"/>
    <property type="match status" value="1"/>
</dbReference>
<name>A0A9N9D3C5_9GLOM</name>
<gene>
    <name evidence="4" type="ORF">FCALED_LOCUS9550</name>
</gene>
<dbReference type="PANTHER" id="PTHR46809:SF2">
    <property type="entry name" value="GH21273P"/>
    <property type="match status" value="1"/>
</dbReference>
<proteinExistence type="predicted"/>
<keyword evidence="5" id="KW-1185">Reference proteome</keyword>
<dbReference type="Proteomes" id="UP000789570">
    <property type="component" value="Unassembled WGS sequence"/>
</dbReference>
<dbReference type="OrthoDB" id="5588846at2759"/>
<evidence type="ECO:0000259" key="3">
    <source>
        <dbReference type="PROSITE" id="PS50919"/>
    </source>
</evidence>
<evidence type="ECO:0000256" key="1">
    <source>
        <dbReference type="ARBA" id="ARBA00022729"/>
    </source>
</evidence>
<keyword evidence="2" id="KW-0677">Repeat</keyword>
<dbReference type="InterPro" id="IPR016093">
    <property type="entry name" value="MIR_motif"/>
</dbReference>
<protein>
    <submittedName>
        <fullName evidence="4">13382_t:CDS:1</fullName>
    </submittedName>
</protein>
<evidence type="ECO:0000256" key="2">
    <source>
        <dbReference type="ARBA" id="ARBA00022737"/>
    </source>
</evidence>
<comment type="caution">
    <text evidence="4">The sequence shown here is derived from an EMBL/GenBank/DDBJ whole genome shotgun (WGS) entry which is preliminary data.</text>
</comment>
<dbReference type="InterPro" id="IPR036300">
    <property type="entry name" value="MIR_dom_sf"/>
</dbReference>
<reference evidence="4" key="1">
    <citation type="submission" date="2021-06" db="EMBL/GenBank/DDBJ databases">
        <authorList>
            <person name="Kallberg Y."/>
            <person name="Tangrot J."/>
            <person name="Rosling A."/>
        </authorList>
    </citation>
    <scope>NUCLEOTIDE SEQUENCE</scope>
    <source>
        <strain evidence="4">UK204</strain>
    </source>
</reference>
<sequence>MDNLQDNKLKFFLSLMINEWINDIQTFLQFSNEFKTSSINLRTNITFAISLINATIKLPSGIDSFEELSNALKKDISFTVFKNTNKRKLQLLKYISEREDGDTSKFISNFRQLCYNAEINDIDEQKKYIIQSLISNSYFLSEFFKRKDKINSTNELIKEFEEIAMDESNLVRNGSIVALKHVATGKYLSSISGLRYTTGSKSQLVFVSNYDSNALWNITFSSGKELASYTDTNIYLQHKSSSYFLENYNRDYKSPVTQHKEVSCKRNISYTSYTQWKFNNSKLENYQGCLKSNDILNLRNYDQQVFLRSHDFQFTIGNDTFQEVVCHNERLGGNDEVLVHRAYQAELKFYIIAFIINTIQSVSRSNSDAIAIFRDSEIPITRFFHFRKE</sequence>
<organism evidence="4 5">
    <name type="scientific">Funneliformis caledonium</name>
    <dbReference type="NCBI Taxonomy" id="1117310"/>
    <lineage>
        <taxon>Eukaryota</taxon>
        <taxon>Fungi</taxon>
        <taxon>Fungi incertae sedis</taxon>
        <taxon>Mucoromycota</taxon>
        <taxon>Glomeromycotina</taxon>
        <taxon>Glomeromycetes</taxon>
        <taxon>Glomerales</taxon>
        <taxon>Glomeraceae</taxon>
        <taxon>Funneliformis</taxon>
    </lineage>
</organism>
<dbReference type="PANTHER" id="PTHR46809">
    <property type="entry name" value="STROMAL CELL-DERIVED FACTOR 2-LIKE PROTEIN"/>
    <property type="match status" value="1"/>
</dbReference>
<feature type="domain" description="MIR" evidence="3">
    <location>
        <begin position="168"/>
        <end position="221"/>
    </location>
</feature>
<evidence type="ECO:0000313" key="5">
    <source>
        <dbReference type="Proteomes" id="UP000789570"/>
    </source>
</evidence>
<dbReference type="SUPFAM" id="SSF82109">
    <property type="entry name" value="MIR domain"/>
    <property type="match status" value="1"/>
</dbReference>
<dbReference type="EMBL" id="CAJVPQ010003208">
    <property type="protein sequence ID" value="CAG8620925.1"/>
    <property type="molecule type" value="Genomic_DNA"/>
</dbReference>
<dbReference type="Gene3D" id="2.80.10.50">
    <property type="match status" value="1"/>
</dbReference>
<keyword evidence="1" id="KW-0732">Signal</keyword>